<dbReference type="PANTHER" id="PTHR33398">
    <property type="entry name" value="30S RIBOSOMAL PROTEIN S20"/>
    <property type="match status" value="1"/>
</dbReference>
<comment type="similarity">
    <text evidence="2 8">Belongs to the bacterial ribosomal protein bS20 family.</text>
</comment>
<keyword evidence="5 8" id="KW-0689">Ribosomal protein</keyword>
<dbReference type="Gene3D" id="1.20.58.110">
    <property type="entry name" value="Ribosomal protein S20"/>
    <property type="match status" value="1"/>
</dbReference>
<dbReference type="SUPFAM" id="SSF46992">
    <property type="entry name" value="Ribosomal protein S20"/>
    <property type="match status" value="1"/>
</dbReference>
<comment type="function">
    <text evidence="1 8">Binds directly to 16S ribosomal RNA.</text>
</comment>
<keyword evidence="11" id="KW-1185">Reference proteome</keyword>
<evidence type="ECO:0000313" key="11">
    <source>
        <dbReference type="Proteomes" id="UP000030401"/>
    </source>
</evidence>
<accession>A0A0A5GCL6</accession>
<feature type="compositionally biased region" description="Polar residues" evidence="9">
    <location>
        <begin position="14"/>
        <end position="25"/>
    </location>
</feature>
<proteinExistence type="inferred from homology"/>
<dbReference type="Proteomes" id="UP000030401">
    <property type="component" value="Unassembled WGS sequence"/>
</dbReference>
<dbReference type="GO" id="GO:0003735">
    <property type="term" value="F:structural constituent of ribosome"/>
    <property type="evidence" value="ECO:0007669"/>
    <property type="project" value="InterPro"/>
</dbReference>
<evidence type="ECO:0000256" key="6">
    <source>
        <dbReference type="ARBA" id="ARBA00023274"/>
    </source>
</evidence>
<dbReference type="InterPro" id="IPR002583">
    <property type="entry name" value="Ribosomal_bS20"/>
</dbReference>
<evidence type="ECO:0000256" key="3">
    <source>
        <dbReference type="ARBA" id="ARBA00022730"/>
    </source>
</evidence>
<evidence type="ECO:0000256" key="8">
    <source>
        <dbReference type="HAMAP-Rule" id="MF_00500"/>
    </source>
</evidence>
<evidence type="ECO:0000256" key="9">
    <source>
        <dbReference type="SAM" id="MobiDB-lite"/>
    </source>
</evidence>
<name>A0A0A5GCL6_9BACI</name>
<keyword evidence="4 8" id="KW-0694">RNA-binding</keyword>
<dbReference type="GO" id="GO:0070181">
    <property type="term" value="F:small ribosomal subunit rRNA binding"/>
    <property type="evidence" value="ECO:0007669"/>
    <property type="project" value="TreeGrafter"/>
</dbReference>
<dbReference type="GO" id="GO:0015935">
    <property type="term" value="C:small ribosomal subunit"/>
    <property type="evidence" value="ECO:0007669"/>
    <property type="project" value="TreeGrafter"/>
</dbReference>
<sequence>MANIKQTKKRVGTQAAQRAQNQSVKSDMRSAIKQVDTLVNENKKAEAVDALKVAVKKIDKAVGKGLIQKNNGNRQKARLSQKVNTLSA</sequence>
<dbReference type="AlphaFoldDB" id="A0A0A5GCL6"/>
<evidence type="ECO:0000256" key="5">
    <source>
        <dbReference type="ARBA" id="ARBA00022980"/>
    </source>
</evidence>
<dbReference type="Pfam" id="PF01649">
    <property type="entry name" value="Ribosomal_S20p"/>
    <property type="match status" value="1"/>
</dbReference>
<comment type="caution">
    <text evidence="10">The sequence shown here is derived from an EMBL/GenBank/DDBJ whole genome shotgun (WGS) entry which is preliminary data.</text>
</comment>
<dbReference type="InterPro" id="IPR036510">
    <property type="entry name" value="Ribosomal_bS20_sf"/>
</dbReference>
<gene>
    <name evidence="8" type="primary">rpsT</name>
    <name evidence="10" type="ORF">N784_00945</name>
</gene>
<dbReference type="STRING" id="1385512.N784_00945"/>
<dbReference type="OrthoDB" id="9808392at2"/>
<keyword evidence="6 8" id="KW-0687">Ribonucleoprotein</keyword>
<evidence type="ECO:0000313" key="10">
    <source>
        <dbReference type="EMBL" id="KGX88933.1"/>
    </source>
</evidence>
<evidence type="ECO:0000256" key="4">
    <source>
        <dbReference type="ARBA" id="ARBA00022884"/>
    </source>
</evidence>
<dbReference type="HAMAP" id="MF_00500">
    <property type="entry name" value="Ribosomal_bS20"/>
    <property type="match status" value="1"/>
</dbReference>
<dbReference type="eggNOG" id="COG0268">
    <property type="taxonomic scope" value="Bacteria"/>
</dbReference>
<dbReference type="NCBIfam" id="TIGR00029">
    <property type="entry name" value="S20"/>
    <property type="match status" value="1"/>
</dbReference>
<feature type="region of interest" description="Disordered" evidence="9">
    <location>
        <begin position="69"/>
        <end position="88"/>
    </location>
</feature>
<reference evidence="10 11" key="1">
    <citation type="submission" date="2013-08" db="EMBL/GenBank/DDBJ databases">
        <authorList>
            <person name="Huang J."/>
            <person name="Wang G."/>
        </authorList>
    </citation>
    <scope>NUCLEOTIDE SEQUENCE [LARGE SCALE GENOMIC DNA]</scope>
    <source>
        <strain evidence="10 11">JSM 072002</strain>
    </source>
</reference>
<dbReference type="GO" id="GO:0006412">
    <property type="term" value="P:translation"/>
    <property type="evidence" value="ECO:0007669"/>
    <property type="project" value="UniProtKB-UniRule"/>
</dbReference>
<organism evidence="10 11">
    <name type="scientific">Pontibacillus litoralis JSM 072002</name>
    <dbReference type="NCBI Taxonomy" id="1385512"/>
    <lineage>
        <taxon>Bacteria</taxon>
        <taxon>Bacillati</taxon>
        <taxon>Bacillota</taxon>
        <taxon>Bacilli</taxon>
        <taxon>Bacillales</taxon>
        <taxon>Bacillaceae</taxon>
        <taxon>Pontibacillus</taxon>
    </lineage>
</organism>
<evidence type="ECO:0000256" key="7">
    <source>
        <dbReference type="ARBA" id="ARBA00035136"/>
    </source>
</evidence>
<feature type="compositionally biased region" description="Basic residues" evidence="9">
    <location>
        <begin position="1"/>
        <end position="11"/>
    </location>
</feature>
<keyword evidence="3 8" id="KW-0699">rRNA-binding</keyword>
<feature type="region of interest" description="Disordered" evidence="9">
    <location>
        <begin position="1"/>
        <end position="28"/>
    </location>
</feature>
<dbReference type="EMBL" id="AVPG01000001">
    <property type="protein sequence ID" value="KGX88933.1"/>
    <property type="molecule type" value="Genomic_DNA"/>
</dbReference>
<evidence type="ECO:0000256" key="1">
    <source>
        <dbReference type="ARBA" id="ARBA00003134"/>
    </source>
</evidence>
<protein>
    <recommendedName>
        <fullName evidence="7 8">Small ribosomal subunit protein bS20</fullName>
    </recommendedName>
</protein>
<dbReference type="RefSeq" id="WP_036831047.1">
    <property type="nucleotide sequence ID" value="NZ_AVPG01000001.1"/>
</dbReference>
<evidence type="ECO:0000256" key="2">
    <source>
        <dbReference type="ARBA" id="ARBA00007634"/>
    </source>
</evidence>
<dbReference type="GO" id="GO:0005829">
    <property type="term" value="C:cytosol"/>
    <property type="evidence" value="ECO:0007669"/>
    <property type="project" value="TreeGrafter"/>
</dbReference>
<dbReference type="PANTHER" id="PTHR33398:SF1">
    <property type="entry name" value="SMALL RIBOSOMAL SUBUNIT PROTEIN BS20C"/>
    <property type="match status" value="1"/>
</dbReference>
<dbReference type="FunFam" id="1.20.58.110:FF:000001">
    <property type="entry name" value="30S ribosomal protein S20"/>
    <property type="match status" value="1"/>
</dbReference>